<dbReference type="AlphaFoldDB" id="A0A077AXH1"/>
<dbReference type="Proteomes" id="UP000028926">
    <property type="component" value="Chromosome"/>
</dbReference>
<evidence type="ECO:0000313" key="2">
    <source>
        <dbReference type="Proteomes" id="UP000028926"/>
    </source>
</evidence>
<reference evidence="1 2" key="1">
    <citation type="submission" date="2014-07" db="EMBL/GenBank/DDBJ databases">
        <title>Comparative genomic insights into amoeba endosymbionts belonging to the families of Holosporaceae and Candidatus Midichloriaceae within Rickettsiales.</title>
        <authorList>
            <person name="Wang Z."/>
            <person name="Wu M."/>
        </authorList>
    </citation>
    <scope>NUCLEOTIDE SEQUENCE [LARGE SCALE GENOMIC DNA]</scope>
    <source>
        <strain evidence="1">PRA3</strain>
    </source>
</reference>
<protein>
    <submittedName>
        <fullName evidence="1">Uncharacterized protein</fullName>
    </submittedName>
</protein>
<dbReference type="HOGENOM" id="CLU_2841651_0_0_5"/>
<name>A0A077AXH1_9PROT</name>
<sequence>MAYEAIRLWEKSLSPLYTQAIRKTKGRCFKNKRHVDEMSMKSKGRGVDSKPLPQLKDFFLTGEHS</sequence>
<organism evidence="1 2">
    <name type="scientific">Candidatus Odyssella acanthamoebae</name>
    <dbReference type="NCBI Taxonomy" id="91604"/>
    <lineage>
        <taxon>Bacteria</taxon>
        <taxon>Pseudomonadati</taxon>
        <taxon>Pseudomonadota</taxon>
        <taxon>Alphaproteobacteria</taxon>
        <taxon>Holosporales</taxon>
        <taxon>Candidatus Paracaedibacteraceae</taxon>
        <taxon>Candidatus Odyssella</taxon>
    </lineage>
</organism>
<keyword evidence="2" id="KW-1185">Reference proteome</keyword>
<evidence type="ECO:0000313" key="1">
    <source>
        <dbReference type="EMBL" id="AIK96689.1"/>
    </source>
</evidence>
<dbReference type="KEGG" id="paca:ID47_08080"/>
<proteinExistence type="predicted"/>
<accession>A0A077AXH1</accession>
<dbReference type="EMBL" id="CP008941">
    <property type="protein sequence ID" value="AIK96689.1"/>
    <property type="molecule type" value="Genomic_DNA"/>
</dbReference>
<gene>
    <name evidence="1" type="ORF">ID47_08080</name>
</gene>
<dbReference type="STRING" id="91604.ID47_08080"/>